<dbReference type="Proteomes" id="UP001470230">
    <property type="component" value="Unassembled WGS sequence"/>
</dbReference>
<keyword evidence="4" id="KW-1185">Reference proteome</keyword>
<protein>
    <recommendedName>
        <fullName evidence="1">Protein kinase domain-containing protein</fullName>
    </recommendedName>
</protein>
<organism evidence="3 4">
    <name type="scientific">Tritrichomonas musculus</name>
    <dbReference type="NCBI Taxonomy" id="1915356"/>
    <lineage>
        <taxon>Eukaryota</taxon>
        <taxon>Metamonada</taxon>
        <taxon>Parabasalia</taxon>
        <taxon>Tritrichomonadida</taxon>
        <taxon>Tritrichomonadidae</taxon>
        <taxon>Tritrichomonas</taxon>
    </lineage>
</organism>
<dbReference type="PROSITE" id="PS50011">
    <property type="entry name" value="PROTEIN_KINASE_DOM"/>
    <property type="match status" value="1"/>
</dbReference>
<evidence type="ECO:0000313" key="4">
    <source>
        <dbReference type="Proteomes" id="UP001470230"/>
    </source>
</evidence>
<evidence type="ECO:0000313" key="2">
    <source>
        <dbReference type="EMBL" id="KAK8835252.1"/>
    </source>
</evidence>
<name>A0ABR2GQF7_9EUKA</name>
<dbReference type="Gene3D" id="1.10.510.10">
    <property type="entry name" value="Transferase(Phosphotransferase) domain 1"/>
    <property type="match status" value="1"/>
</dbReference>
<dbReference type="SUPFAM" id="SSF56112">
    <property type="entry name" value="Protein kinase-like (PK-like)"/>
    <property type="match status" value="1"/>
</dbReference>
<dbReference type="InterPro" id="IPR011009">
    <property type="entry name" value="Kinase-like_dom_sf"/>
</dbReference>
<reference evidence="3 4" key="1">
    <citation type="submission" date="2024-04" db="EMBL/GenBank/DDBJ databases">
        <title>Tritrichomonas musculus Genome.</title>
        <authorList>
            <person name="Alves-Ferreira E."/>
            <person name="Grigg M."/>
            <person name="Lorenzi H."/>
            <person name="Galac M."/>
        </authorList>
    </citation>
    <scope>NUCLEOTIDE SEQUENCE [LARGE SCALE GENOMIC DNA]</scope>
    <source>
        <strain evidence="3 4">EAF2021</strain>
    </source>
</reference>
<feature type="domain" description="Protein kinase" evidence="1">
    <location>
        <begin position="1"/>
        <end position="73"/>
    </location>
</feature>
<gene>
    <name evidence="2" type="ORF">M9Y10_017037</name>
    <name evidence="3" type="ORF">M9Y10_039804</name>
</gene>
<proteinExistence type="predicted"/>
<comment type="caution">
    <text evidence="3">The sequence shown here is derived from an EMBL/GenBank/DDBJ whole genome shotgun (WGS) entry which is preliminary data.</text>
</comment>
<accession>A0ABR2GQF7</accession>
<dbReference type="EMBL" id="JAPFFF010000203">
    <property type="protein sequence ID" value="KAK8835252.1"/>
    <property type="molecule type" value="Genomic_DNA"/>
</dbReference>
<dbReference type="InterPro" id="IPR000719">
    <property type="entry name" value="Prot_kinase_dom"/>
</dbReference>
<dbReference type="EMBL" id="JAPFFF010000067">
    <property type="protein sequence ID" value="KAK8836173.1"/>
    <property type="molecule type" value="Genomic_DNA"/>
</dbReference>
<evidence type="ECO:0000259" key="1">
    <source>
        <dbReference type="PROSITE" id="PS50011"/>
    </source>
</evidence>
<evidence type="ECO:0000313" key="3">
    <source>
        <dbReference type="EMBL" id="KAK8836173.1"/>
    </source>
</evidence>
<sequence>MRISDFGLANENIETSQTNGVGTLRFMAPELLAADENDDRRFRKLSKVQLEKCSHWSPSSFAKHNCEIYPWKS</sequence>